<proteinExistence type="predicted"/>
<evidence type="ECO:0000313" key="3">
    <source>
        <dbReference type="Proteomes" id="UP001302321"/>
    </source>
</evidence>
<protein>
    <submittedName>
        <fullName evidence="2">Uncharacterized protein</fullName>
    </submittedName>
</protein>
<evidence type="ECO:0000256" key="1">
    <source>
        <dbReference type="SAM" id="MobiDB-lite"/>
    </source>
</evidence>
<reference evidence="2" key="1">
    <citation type="journal article" date="2023" name="Mol. Phylogenet. Evol.">
        <title>Genome-scale phylogeny and comparative genomics of the fungal order Sordariales.</title>
        <authorList>
            <person name="Hensen N."/>
            <person name="Bonometti L."/>
            <person name="Westerberg I."/>
            <person name="Brannstrom I.O."/>
            <person name="Guillou S."/>
            <person name="Cros-Aarteil S."/>
            <person name="Calhoun S."/>
            <person name="Haridas S."/>
            <person name="Kuo A."/>
            <person name="Mondo S."/>
            <person name="Pangilinan J."/>
            <person name="Riley R."/>
            <person name="LaButti K."/>
            <person name="Andreopoulos B."/>
            <person name="Lipzen A."/>
            <person name="Chen C."/>
            <person name="Yan M."/>
            <person name="Daum C."/>
            <person name="Ng V."/>
            <person name="Clum A."/>
            <person name="Steindorff A."/>
            <person name="Ohm R.A."/>
            <person name="Martin F."/>
            <person name="Silar P."/>
            <person name="Natvig D.O."/>
            <person name="Lalanne C."/>
            <person name="Gautier V."/>
            <person name="Ament-Velasquez S.L."/>
            <person name="Kruys A."/>
            <person name="Hutchinson M.I."/>
            <person name="Powell A.J."/>
            <person name="Barry K."/>
            <person name="Miller A.N."/>
            <person name="Grigoriev I.V."/>
            <person name="Debuchy R."/>
            <person name="Gladieux P."/>
            <person name="Hiltunen Thoren M."/>
            <person name="Johannesson H."/>
        </authorList>
    </citation>
    <scope>NUCLEOTIDE SEQUENCE</scope>
    <source>
        <strain evidence="2">CBS 892.96</strain>
    </source>
</reference>
<feature type="region of interest" description="Disordered" evidence="1">
    <location>
        <begin position="110"/>
        <end position="131"/>
    </location>
</feature>
<dbReference type="Proteomes" id="UP001302321">
    <property type="component" value="Unassembled WGS sequence"/>
</dbReference>
<dbReference type="AlphaFoldDB" id="A0AAN6WB20"/>
<evidence type="ECO:0000313" key="2">
    <source>
        <dbReference type="EMBL" id="KAK4177796.1"/>
    </source>
</evidence>
<dbReference type="PANTHER" id="PTHR38788">
    <property type="entry name" value="CLR5 DOMAIN-CONTAINING PROTEIN"/>
    <property type="match status" value="1"/>
</dbReference>
<organism evidence="2 3">
    <name type="scientific">Triangularia setosa</name>
    <dbReference type="NCBI Taxonomy" id="2587417"/>
    <lineage>
        <taxon>Eukaryota</taxon>
        <taxon>Fungi</taxon>
        <taxon>Dikarya</taxon>
        <taxon>Ascomycota</taxon>
        <taxon>Pezizomycotina</taxon>
        <taxon>Sordariomycetes</taxon>
        <taxon>Sordariomycetidae</taxon>
        <taxon>Sordariales</taxon>
        <taxon>Podosporaceae</taxon>
        <taxon>Triangularia</taxon>
    </lineage>
</organism>
<sequence length="568" mass="63343">MYKTRIKSWGLDKNFKECEVVELFRLRNERDRVGKRSTTYMIRGREVDWDRVQNYVRRKGLNITQLLASSSGIVSPCTREISCYTPPPEDGRPLTTRASQQSLVDVNLLRVSSPSSSSPSPSPPNSSSNHLVSTAPIFAPISTAPSTTLPPHLPMLLDQTIMNNPMRRPSYSFPPPHPLPMLTPPPPALPALHPPPPPQYTPSPLAGPGSTLQNFQLFLTRLYKTTMFQDGERAWGTTDFFLRNMRSLEWLSTIRYSLAINKKYLASPGNNNSPEIQQFKAINRAFAILEPTSKGVIGSRMFYIVNFLGSFYSDPENDEKGKGPLTELAVKIMEDIVVKCICGGDTDRESSGFGGDLRRVLGGSENKMEIDSFGADANPNEPRLIDEGASVKETAGRFLIAVLERMLKEVGLQDLPLRVVLLHDLPGKANIDVTLDWTPKEMSGNASSCWKSCLLSPISPSTANKKEDSNGALLLESGIWLAEYGDEVQAEEKFRVLIDGVRGGSNSSQKMAPVEMKVLVRCAHYQLASVYWRRGEKMAAKQELKRSVKESVLYDHFVKWEDVEFLYV</sequence>
<keyword evidence="3" id="KW-1185">Reference proteome</keyword>
<dbReference type="EMBL" id="MU866155">
    <property type="protein sequence ID" value="KAK4177796.1"/>
    <property type="molecule type" value="Genomic_DNA"/>
</dbReference>
<accession>A0AAN6WB20</accession>
<dbReference type="PANTHER" id="PTHR38788:SF3">
    <property type="entry name" value="CLR5 DOMAIN-CONTAINING PROTEIN"/>
    <property type="match status" value="1"/>
</dbReference>
<gene>
    <name evidence="2" type="ORF">QBC36DRAFT_184160</name>
</gene>
<reference evidence="2" key="2">
    <citation type="submission" date="2023-05" db="EMBL/GenBank/DDBJ databases">
        <authorList>
            <consortium name="Lawrence Berkeley National Laboratory"/>
            <person name="Steindorff A."/>
            <person name="Hensen N."/>
            <person name="Bonometti L."/>
            <person name="Westerberg I."/>
            <person name="Brannstrom I.O."/>
            <person name="Guillou S."/>
            <person name="Cros-Aarteil S."/>
            <person name="Calhoun S."/>
            <person name="Haridas S."/>
            <person name="Kuo A."/>
            <person name="Mondo S."/>
            <person name="Pangilinan J."/>
            <person name="Riley R."/>
            <person name="Labutti K."/>
            <person name="Andreopoulos B."/>
            <person name="Lipzen A."/>
            <person name="Chen C."/>
            <person name="Yanf M."/>
            <person name="Daum C."/>
            <person name="Ng V."/>
            <person name="Clum A."/>
            <person name="Ohm R."/>
            <person name="Martin F."/>
            <person name="Silar P."/>
            <person name="Natvig D."/>
            <person name="Lalanne C."/>
            <person name="Gautier V."/>
            <person name="Ament-Velasquez S.L."/>
            <person name="Kruys A."/>
            <person name="Hutchinson M.I."/>
            <person name="Powell A.J."/>
            <person name="Barry K."/>
            <person name="Miller A.N."/>
            <person name="Grigoriev I.V."/>
            <person name="Debuchy R."/>
            <person name="Gladieux P."/>
            <person name="Thoren M.H."/>
            <person name="Johannesson H."/>
        </authorList>
    </citation>
    <scope>NUCLEOTIDE SEQUENCE</scope>
    <source>
        <strain evidence="2">CBS 892.96</strain>
    </source>
</reference>
<feature type="compositionally biased region" description="Low complexity" evidence="1">
    <location>
        <begin position="112"/>
        <end position="129"/>
    </location>
</feature>
<name>A0AAN6WB20_9PEZI</name>
<comment type="caution">
    <text evidence="2">The sequence shown here is derived from an EMBL/GenBank/DDBJ whole genome shotgun (WGS) entry which is preliminary data.</text>
</comment>